<feature type="region of interest" description="Disordered" evidence="1">
    <location>
        <begin position="39"/>
        <end position="58"/>
    </location>
</feature>
<gene>
    <name evidence="2" type="ORF">FCALED_LOCUS10899</name>
</gene>
<comment type="caution">
    <text evidence="2">The sequence shown here is derived from an EMBL/GenBank/DDBJ whole genome shotgun (WGS) entry which is preliminary data.</text>
</comment>
<feature type="non-terminal residue" evidence="2">
    <location>
        <position position="58"/>
    </location>
</feature>
<evidence type="ECO:0000313" key="2">
    <source>
        <dbReference type="EMBL" id="CAG8647707.1"/>
    </source>
</evidence>
<keyword evidence="3" id="KW-1185">Reference proteome</keyword>
<evidence type="ECO:0000313" key="3">
    <source>
        <dbReference type="Proteomes" id="UP000789570"/>
    </source>
</evidence>
<feature type="compositionally biased region" description="Basic and acidic residues" evidence="1">
    <location>
        <begin position="39"/>
        <end position="51"/>
    </location>
</feature>
<proteinExistence type="predicted"/>
<accession>A0A9N9DPK5</accession>
<reference evidence="2" key="1">
    <citation type="submission" date="2021-06" db="EMBL/GenBank/DDBJ databases">
        <authorList>
            <person name="Kallberg Y."/>
            <person name="Tangrot J."/>
            <person name="Rosling A."/>
        </authorList>
    </citation>
    <scope>NUCLEOTIDE SEQUENCE</scope>
    <source>
        <strain evidence="2">UK204</strain>
    </source>
</reference>
<dbReference type="AlphaFoldDB" id="A0A9N9DPK5"/>
<evidence type="ECO:0000256" key="1">
    <source>
        <dbReference type="SAM" id="MobiDB-lite"/>
    </source>
</evidence>
<dbReference type="Proteomes" id="UP000789570">
    <property type="component" value="Unassembled WGS sequence"/>
</dbReference>
<protein>
    <submittedName>
        <fullName evidence="2">12197_t:CDS:1</fullName>
    </submittedName>
</protein>
<dbReference type="EMBL" id="CAJVPQ010004255">
    <property type="protein sequence ID" value="CAG8647707.1"/>
    <property type="molecule type" value="Genomic_DNA"/>
</dbReference>
<name>A0A9N9DPK5_9GLOM</name>
<organism evidence="2 3">
    <name type="scientific">Funneliformis caledonium</name>
    <dbReference type="NCBI Taxonomy" id="1117310"/>
    <lineage>
        <taxon>Eukaryota</taxon>
        <taxon>Fungi</taxon>
        <taxon>Fungi incertae sedis</taxon>
        <taxon>Mucoromycota</taxon>
        <taxon>Glomeromycotina</taxon>
        <taxon>Glomeromycetes</taxon>
        <taxon>Glomerales</taxon>
        <taxon>Glomeraceae</taxon>
        <taxon>Funneliformis</taxon>
    </lineage>
</organism>
<sequence>MAARIGIGLEENESLKQQHKVLQEENRETLRINSELKEELQEKDKQSEKLQKKVLNLE</sequence>